<evidence type="ECO:0000259" key="4">
    <source>
        <dbReference type="PROSITE" id="PS51294"/>
    </source>
</evidence>
<feature type="domain" description="Ubiquitin-like" evidence="3">
    <location>
        <begin position="327"/>
        <end position="397"/>
    </location>
</feature>
<dbReference type="InterPro" id="IPR029071">
    <property type="entry name" value="Ubiquitin-like_domsf"/>
</dbReference>
<keyword evidence="1" id="KW-0238">DNA-binding</keyword>
<sequence>MLDCVPRSAKGKRSIRKKFEDNPMHRFDLLATVAGKLLTEEEDSSTLVNITGPPNLKDSKNVKNEQVDVSNLFESEDSVRISCDDSVLGPDHIFKKELHPTKEAASAPDFPILYPNKLGKESVLTSIKGDGDKEPLQITQDDVVKIGPDMYNAVDPMDMDVKPPPLVSSVPPHEKGVELVVDRESHKSFSGCKFPTIVTNNYHRPHHIGDHRIRKLLASKIRKQAPKRIYKEELSNTEIKSAFYSKKVCYARQRTRKTTMFKRRNLFEHCSVSPFGRQVCNQGTSKGPAKGTIKFEESDSLSASHGASVALSSMIVQNSSSSQDYHVKLNIKSFKVPELFIEVPETATVGSLKRTIMEAVTAVLGNGLHVSVLLQGKKVRDDNKTLRQAGISCGNKLDDLGFSLEPKSSQAPFQLTVRGDSERLARIQPTATPFRQPIVTFSSNCPESDHDSVHSPTNALSVNKTPSSSQMLVPVPSMDLLDLVPRRKLRQSELSQRRIRRPFSVAEVEALVEAVEKLGTGRWRDVKLRAFDKAKHRTYVDLKVEALRRHDQVLQDSAARHEELLKLLNLSHPELKLGCSRSSLGTGNRGPSKAHHGENSGPPQLRESRGKGILPSPQRGWDLKGKIPRQHWLGIATMHLAGKAKTWKQGFFINRQDTKWEEFTEGLCRRFAGLEERYIIREFTNLRQWGIVEKYQEKFEEVWFQLLYHNPFLTEEFFISCYIKD</sequence>
<dbReference type="Gene3D" id="1.10.246.220">
    <property type="match status" value="1"/>
</dbReference>
<feature type="compositionally biased region" description="Polar residues" evidence="2">
    <location>
        <begin position="454"/>
        <end position="471"/>
    </location>
</feature>
<dbReference type="Pfam" id="PF23603">
    <property type="entry name" value="Ubiquitin_TPR1"/>
    <property type="match status" value="1"/>
</dbReference>
<evidence type="ECO:0000256" key="2">
    <source>
        <dbReference type="SAM" id="MobiDB-lite"/>
    </source>
</evidence>
<dbReference type="PROSITE" id="PS50053">
    <property type="entry name" value="UBIQUITIN_2"/>
    <property type="match status" value="1"/>
</dbReference>
<evidence type="ECO:0000313" key="5">
    <source>
        <dbReference type="EMBL" id="CAD1839734.1"/>
    </source>
</evidence>
<dbReference type="EMBL" id="LR862134">
    <property type="protein sequence ID" value="CAD1839734.1"/>
    <property type="molecule type" value="Genomic_DNA"/>
</dbReference>
<evidence type="ECO:0000259" key="3">
    <source>
        <dbReference type="PROSITE" id="PS50053"/>
    </source>
</evidence>
<dbReference type="Pfam" id="PF03732">
    <property type="entry name" value="Retrotrans_gag"/>
    <property type="match status" value="1"/>
</dbReference>
<dbReference type="GO" id="GO:0043565">
    <property type="term" value="F:sequence-specific DNA binding"/>
    <property type="evidence" value="ECO:0007669"/>
    <property type="project" value="UniProtKB-ARBA"/>
</dbReference>
<dbReference type="InterPro" id="IPR017930">
    <property type="entry name" value="Myb_dom"/>
</dbReference>
<dbReference type="InterPro" id="IPR000626">
    <property type="entry name" value="Ubiquitin-like_dom"/>
</dbReference>
<dbReference type="CDD" id="cd11660">
    <property type="entry name" value="SANT_TRF"/>
    <property type="match status" value="1"/>
</dbReference>
<dbReference type="InterPro" id="IPR005162">
    <property type="entry name" value="Retrotrans_gag_dom"/>
</dbReference>
<feature type="region of interest" description="Disordered" evidence="2">
    <location>
        <begin position="445"/>
        <end position="471"/>
    </location>
</feature>
<gene>
    <name evidence="5" type="ORF">CB5_LOCUS22945</name>
</gene>
<dbReference type="PROSITE" id="PS51294">
    <property type="entry name" value="HTH_MYB"/>
    <property type="match status" value="1"/>
</dbReference>
<accession>A0A6V7Q959</accession>
<reference evidence="5" key="1">
    <citation type="submission" date="2020-07" db="EMBL/GenBank/DDBJ databases">
        <authorList>
            <person name="Lin J."/>
        </authorList>
    </citation>
    <scope>NUCLEOTIDE SEQUENCE</scope>
</reference>
<organism evidence="5">
    <name type="scientific">Ananas comosus var. bracteatus</name>
    <name type="common">red pineapple</name>
    <dbReference type="NCBI Taxonomy" id="296719"/>
    <lineage>
        <taxon>Eukaryota</taxon>
        <taxon>Viridiplantae</taxon>
        <taxon>Streptophyta</taxon>
        <taxon>Embryophyta</taxon>
        <taxon>Tracheophyta</taxon>
        <taxon>Spermatophyta</taxon>
        <taxon>Magnoliopsida</taxon>
        <taxon>Liliopsida</taxon>
        <taxon>Poales</taxon>
        <taxon>Bromeliaceae</taxon>
        <taxon>Bromelioideae</taxon>
        <taxon>Ananas</taxon>
    </lineage>
</organism>
<protein>
    <submittedName>
        <fullName evidence="5">Uncharacterized protein</fullName>
    </submittedName>
</protein>
<dbReference type="SUPFAM" id="SSF54236">
    <property type="entry name" value="Ubiquitin-like"/>
    <property type="match status" value="1"/>
</dbReference>
<dbReference type="InterPro" id="IPR031105">
    <property type="entry name" value="TRP_plant"/>
</dbReference>
<dbReference type="InterPro" id="IPR057625">
    <property type="entry name" value="TPR1-6-like_ubiquitin"/>
</dbReference>
<dbReference type="PANTHER" id="PTHR21717">
    <property type="entry name" value="TELOMERIC REPEAT BINDING PROTEIN"/>
    <property type="match status" value="1"/>
</dbReference>
<dbReference type="SUPFAM" id="SSF46689">
    <property type="entry name" value="Homeodomain-like"/>
    <property type="match status" value="1"/>
</dbReference>
<proteinExistence type="predicted"/>
<dbReference type="PANTHER" id="PTHR21717:SF70">
    <property type="entry name" value="TELOMERE REPEAT-BINDING PROTEIN 2-RELATED"/>
    <property type="match status" value="1"/>
</dbReference>
<name>A0A6V7Q959_ANACO</name>
<feature type="domain" description="HTH myb-type" evidence="4">
    <location>
        <begin position="495"/>
        <end position="554"/>
    </location>
</feature>
<evidence type="ECO:0000256" key="1">
    <source>
        <dbReference type="ARBA" id="ARBA00023125"/>
    </source>
</evidence>
<feature type="region of interest" description="Disordered" evidence="2">
    <location>
        <begin position="579"/>
        <end position="619"/>
    </location>
</feature>
<dbReference type="AlphaFoldDB" id="A0A6V7Q959"/>
<dbReference type="InterPro" id="IPR009057">
    <property type="entry name" value="Homeodomain-like_sf"/>
</dbReference>